<name>A0A3B0RI75_9ZZZZ</name>
<proteinExistence type="predicted"/>
<dbReference type="Pfam" id="PF01713">
    <property type="entry name" value="Smr"/>
    <property type="match status" value="1"/>
</dbReference>
<protein>
    <recommendedName>
        <fullName evidence="2">Smr domain-containing protein</fullName>
    </recommendedName>
</protein>
<organism evidence="3">
    <name type="scientific">hydrothermal vent metagenome</name>
    <dbReference type="NCBI Taxonomy" id="652676"/>
    <lineage>
        <taxon>unclassified sequences</taxon>
        <taxon>metagenomes</taxon>
        <taxon>ecological metagenomes</taxon>
    </lineage>
</organism>
<evidence type="ECO:0000256" key="1">
    <source>
        <dbReference type="SAM" id="MobiDB-lite"/>
    </source>
</evidence>
<dbReference type="Gene3D" id="3.30.1370.110">
    <property type="match status" value="1"/>
</dbReference>
<dbReference type="InterPro" id="IPR002625">
    <property type="entry name" value="Smr_dom"/>
</dbReference>
<dbReference type="AlphaFoldDB" id="A0A3B0RI75"/>
<gene>
    <name evidence="3" type="ORF">MNBD_ALPHA06-1322</name>
</gene>
<dbReference type="InterPro" id="IPR036063">
    <property type="entry name" value="Smr_dom_sf"/>
</dbReference>
<sequence length="169" mass="19104">MNNKPQDEDAAWQRVKAQTRPLRGKTIETAKKTTPNKVNKQRPIRDANLAEKHRAEPPRNQPSREDGHRRVRRGKIEIHGQIDLHGLYEAKARTQLLEFVLRSICPQPRTLLVITGKGIAGQGVLRRALSGWMSSVDFSPHVRGFAQAHTRHGGSGAWYVFLRRKPGAN</sequence>
<evidence type="ECO:0000313" key="3">
    <source>
        <dbReference type="EMBL" id="VAV87908.1"/>
    </source>
</evidence>
<reference evidence="3" key="1">
    <citation type="submission" date="2018-06" db="EMBL/GenBank/DDBJ databases">
        <authorList>
            <person name="Zhirakovskaya E."/>
        </authorList>
    </citation>
    <scope>NUCLEOTIDE SEQUENCE</scope>
</reference>
<dbReference type="SUPFAM" id="SSF160443">
    <property type="entry name" value="SMR domain-like"/>
    <property type="match status" value="1"/>
</dbReference>
<accession>A0A3B0RI75</accession>
<feature type="region of interest" description="Disordered" evidence="1">
    <location>
        <begin position="1"/>
        <end position="72"/>
    </location>
</feature>
<feature type="domain" description="Smr" evidence="2">
    <location>
        <begin position="82"/>
        <end position="163"/>
    </location>
</feature>
<dbReference type="PROSITE" id="PS50828">
    <property type="entry name" value="SMR"/>
    <property type="match status" value="1"/>
</dbReference>
<dbReference type="EMBL" id="UOEE01000051">
    <property type="protein sequence ID" value="VAV87908.1"/>
    <property type="molecule type" value="Genomic_DNA"/>
</dbReference>
<dbReference type="PANTHER" id="PTHR35562">
    <property type="entry name" value="DNA ENDONUCLEASE SMRA-RELATED"/>
    <property type="match status" value="1"/>
</dbReference>
<evidence type="ECO:0000259" key="2">
    <source>
        <dbReference type="PROSITE" id="PS50828"/>
    </source>
</evidence>
<dbReference type="PANTHER" id="PTHR35562:SF2">
    <property type="entry name" value="DNA ENDONUCLEASE SMRA-RELATED"/>
    <property type="match status" value="1"/>
</dbReference>
<feature type="compositionally biased region" description="Basic and acidic residues" evidence="1">
    <location>
        <begin position="43"/>
        <end position="72"/>
    </location>
</feature>